<comment type="caution">
    <text evidence="1">The sequence shown here is derived from an EMBL/GenBank/DDBJ whole genome shotgun (WGS) entry which is preliminary data.</text>
</comment>
<gene>
    <name evidence="1" type="ORF">QAD02_002472</name>
</gene>
<evidence type="ECO:0000313" key="2">
    <source>
        <dbReference type="Proteomes" id="UP001239111"/>
    </source>
</evidence>
<keyword evidence="2" id="KW-1185">Reference proteome</keyword>
<accession>A0ACC2NJ49</accession>
<dbReference type="Proteomes" id="UP001239111">
    <property type="component" value="Chromosome 3"/>
</dbReference>
<sequence>MGADVDDVPEGAVPFKCHPDGKQHARTRVCLKCGSLWHRSCLQREKGTITIDQIFVICCGEENLTSNSQDSDEDIIRELKQMIAGHKLEIAKLNMKPLEQTQNSGNESEENSSGGEDEEEQSCTGCRVGEAEKKIVELENKYLKGINNEIEDKNKLLQEKNNLLENQKGYVGERKSNNTYAEVFKLPPQNQAGRIQKTQKSYTLFIKPKQKQDSQNTKTDICQNFRLEEIKAGVKNVQCKSEGMVKIKCIDEKDKEKIGGEILRKLKDKYTVENERLWNPKIKIVGIGEE</sequence>
<dbReference type="EMBL" id="CM056743">
    <property type="protein sequence ID" value="KAJ8671213.1"/>
    <property type="molecule type" value="Genomic_DNA"/>
</dbReference>
<name>A0ACC2NJ49_9HYME</name>
<reference evidence="1" key="1">
    <citation type="submission" date="2023-04" db="EMBL/GenBank/DDBJ databases">
        <title>A chromosome-level genome assembly of the parasitoid wasp Eretmocerus hayati.</title>
        <authorList>
            <person name="Zhong Y."/>
            <person name="Liu S."/>
            <person name="Liu Y."/>
        </authorList>
    </citation>
    <scope>NUCLEOTIDE SEQUENCE</scope>
    <source>
        <strain evidence="1">ZJU_SS_LIU_2023</strain>
    </source>
</reference>
<organism evidence="1 2">
    <name type="scientific">Eretmocerus hayati</name>
    <dbReference type="NCBI Taxonomy" id="131215"/>
    <lineage>
        <taxon>Eukaryota</taxon>
        <taxon>Metazoa</taxon>
        <taxon>Ecdysozoa</taxon>
        <taxon>Arthropoda</taxon>
        <taxon>Hexapoda</taxon>
        <taxon>Insecta</taxon>
        <taxon>Pterygota</taxon>
        <taxon>Neoptera</taxon>
        <taxon>Endopterygota</taxon>
        <taxon>Hymenoptera</taxon>
        <taxon>Apocrita</taxon>
        <taxon>Proctotrupomorpha</taxon>
        <taxon>Chalcidoidea</taxon>
        <taxon>Aphelinidae</taxon>
        <taxon>Aphelininae</taxon>
        <taxon>Eretmocerus</taxon>
    </lineage>
</organism>
<protein>
    <submittedName>
        <fullName evidence="1">Uncharacterized protein</fullName>
    </submittedName>
</protein>
<proteinExistence type="predicted"/>
<evidence type="ECO:0000313" key="1">
    <source>
        <dbReference type="EMBL" id="KAJ8671213.1"/>
    </source>
</evidence>